<dbReference type="AlphaFoldDB" id="A0A3N0E810"/>
<dbReference type="Pfam" id="PF21068">
    <property type="entry name" value="ATPgraspMvdD"/>
    <property type="match status" value="1"/>
</dbReference>
<keyword evidence="1" id="KW-0067">ATP-binding</keyword>
<dbReference type="RefSeq" id="WP_123201814.1">
    <property type="nucleotide sequence ID" value="NZ_RJMB01000013.1"/>
</dbReference>
<reference evidence="3 4" key="1">
    <citation type="submission" date="2018-11" db="EMBL/GenBank/DDBJ databases">
        <title>The genome draft of YIM 96095.</title>
        <authorList>
            <person name="Tang S.-K."/>
            <person name="Chunyu W.-X."/>
            <person name="Feng Y.-Z."/>
        </authorList>
    </citation>
    <scope>NUCLEOTIDE SEQUENCE [LARGE SCALE GENOMIC DNA]</scope>
    <source>
        <strain evidence="3 4">YIM 96095</strain>
    </source>
</reference>
<dbReference type="InterPro" id="IPR048936">
    <property type="entry name" value="MvdD-like_ATPgrasp"/>
</dbReference>
<dbReference type="PANTHER" id="PTHR21621:SF0">
    <property type="entry name" value="BETA-CITRYLGLUTAMATE SYNTHASE B-RELATED"/>
    <property type="match status" value="1"/>
</dbReference>
<dbReference type="EMBL" id="RJMB01000013">
    <property type="protein sequence ID" value="RNL83981.1"/>
    <property type="molecule type" value="Genomic_DNA"/>
</dbReference>
<keyword evidence="1" id="KW-0547">Nucleotide-binding</keyword>
<dbReference type="NCBIfam" id="TIGR04187">
    <property type="entry name" value="GRASP_SAV_5884"/>
    <property type="match status" value="1"/>
</dbReference>
<name>A0A3N0E810_9ACTN</name>
<feature type="domain" description="ATP-grasp" evidence="2">
    <location>
        <begin position="135"/>
        <end position="321"/>
    </location>
</feature>
<evidence type="ECO:0000259" key="2">
    <source>
        <dbReference type="PROSITE" id="PS50975"/>
    </source>
</evidence>
<keyword evidence="4" id="KW-1185">Reference proteome</keyword>
<accession>A0A3N0E810</accession>
<gene>
    <name evidence="3" type="primary">tgmB</name>
    <name evidence="3" type="ORF">EFW17_13915</name>
</gene>
<dbReference type="GO" id="GO:0018169">
    <property type="term" value="F:ribosomal S6-glutamic acid ligase activity"/>
    <property type="evidence" value="ECO:0007669"/>
    <property type="project" value="TreeGrafter"/>
</dbReference>
<dbReference type="GO" id="GO:0005737">
    <property type="term" value="C:cytoplasm"/>
    <property type="evidence" value="ECO:0007669"/>
    <property type="project" value="TreeGrafter"/>
</dbReference>
<dbReference type="PROSITE" id="PS50975">
    <property type="entry name" value="ATP_GRASP"/>
    <property type="match status" value="1"/>
</dbReference>
<evidence type="ECO:0000313" key="4">
    <source>
        <dbReference type="Proteomes" id="UP000269198"/>
    </source>
</evidence>
<dbReference type="OrthoDB" id="9794735at2"/>
<organism evidence="3 4">
    <name type="scientific">Halostreptopolyspora alba</name>
    <dbReference type="NCBI Taxonomy" id="2487137"/>
    <lineage>
        <taxon>Bacteria</taxon>
        <taxon>Bacillati</taxon>
        <taxon>Actinomycetota</taxon>
        <taxon>Actinomycetes</taxon>
        <taxon>Streptosporangiales</taxon>
        <taxon>Nocardiopsidaceae</taxon>
        <taxon>Halostreptopolyspora</taxon>
    </lineage>
</organism>
<dbReference type="GO" id="GO:0009432">
    <property type="term" value="P:SOS response"/>
    <property type="evidence" value="ECO:0007669"/>
    <property type="project" value="TreeGrafter"/>
</dbReference>
<dbReference type="InterPro" id="IPR011761">
    <property type="entry name" value="ATP-grasp"/>
</dbReference>
<evidence type="ECO:0000256" key="1">
    <source>
        <dbReference type="PROSITE-ProRule" id="PRU00409"/>
    </source>
</evidence>
<dbReference type="Proteomes" id="UP000269198">
    <property type="component" value="Unassembled WGS sequence"/>
</dbReference>
<evidence type="ECO:0000313" key="3">
    <source>
        <dbReference type="EMBL" id="RNL83981.1"/>
    </source>
</evidence>
<dbReference type="GO" id="GO:0005524">
    <property type="term" value="F:ATP binding"/>
    <property type="evidence" value="ECO:0007669"/>
    <property type="project" value="UniProtKB-UniRule"/>
</dbReference>
<dbReference type="GO" id="GO:0046872">
    <property type="term" value="F:metal ion binding"/>
    <property type="evidence" value="ECO:0007669"/>
    <property type="project" value="InterPro"/>
</dbReference>
<dbReference type="PANTHER" id="PTHR21621">
    <property type="entry name" value="RIBOSOMAL PROTEIN S6 MODIFICATION PROTEIN"/>
    <property type="match status" value="1"/>
</dbReference>
<comment type="caution">
    <text evidence="3">The sequence shown here is derived from an EMBL/GenBank/DDBJ whole genome shotgun (WGS) entry which is preliminary data.</text>
</comment>
<dbReference type="Gene3D" id="3.30.470.20">
    <property type="entry name" value="ATP-grasp fold, B domain"/>
    <property type="match status" value="1"/>
</dbReference>
<sequence>MSPPVLHDAVAVLATERDLTVDHVVTELAERGVPTARVDTADFPQHLTLTARLGESGWGGALTGEYREVDLGSLRSVYYRRPGQFQLAEGMSTPERGWAYREARMGFGGALLGLGCLWVNDPRIVAGAEYKPTQLAIAQRCGLAVPDTLVTNDPVEAQRWASRLDGPVVYKPLGGVRHVEEGTSTVVFTTTVEVEELADPALALTAHCLQAWVDKDHEARVTIVGDHMFAVAIHADSSPAHQDWRRDYTTHRYTTVDVPSDIRVGLRRYMATWGLSYGAADFVITPEGEWVLLEVNPNGEWGWLAYHCDLPIAATLADLLEKGATS</sequence>
<protein>
    <submittedName>
        <fullName evidence="3">ATP-grasp ribosomal peptide maturase</fullName>
    </submittedName>
</protein>
<proteinExistence type="predicted"/>
<dbReference type="InterPro" id="IPR026449">
    <property type="entry name" value="GRASP_SAV_5884"/>
</dbReference>
<dbReference type="SUPFAM" id="SSF56059">
    <property type="entry name" value="Glutathione synthetase ATP-binding domain-like"/>
    <property type="match status" value="1"/>
</dbReference>